<comment type="caution">
    <text evidence="1">The sequence shown here is derived from an EMBL/GenBank/DDBJ whole genome shotgun (WGS) entry which is preliminary data.</text>
</comment>
<dbReference type="Proteomes" id="UP001367508">
    <property type="component" value="Unassembled WGS sequence"/>
</dbReference>
<reference evidence="1 2" key="1">
    <citation type="submission" date="2024-01" db="EMBL/GenBank/DDBJ databases">
        <title>The genomes of 5 underutilized Papilionoideae crops provide insights into root nodulation and disease resistanc.</title>
        <authorList>
            <person name="Jiang F."/>
        </authorList>
    </citation>
    <scope>NUCLEOTIDE SEQUENCE [LARGE SCALE GENOMIC DNA]</scope>
    <source>
        <strain evidence="1">LVBAO_FW01</strain>
        <tissue evidence="1">Leaves</tissue>
    </source>
</reference>
<protein>
    <submittedName>
        <fullName evidence="1">Uncharacterized protein</fullName>
    </submittedName>
</protein>
<evidence type="ECO:0000313" key="1">
    <source>
        <dbReference type="EMBL" id="KAK7337587.1"/>
    </source>
</evidence>
<organism evidence="1 2">
    <name type="scientific">Canavalia gladiata</name>
    <name type="common">Sword bean</name>
    <name type="synonym">Dolichos gladiatus</name>
    <dbReference type="NCBI Taxonomy" id="3824"/>
    <lineage>
        <taxon>Eukaryota</taxon>
        <taxon>Viridiplantae</taxon>
        <taxon>Streptophyta</taxon>
        <taxon>Embryophyta</taxon>
        <taxon>Tracheophyta</taxon>
        <taxon>Spermatophyta</taxon>
        <taxon>Magnoliopsida</taxon>
        <taxon>eudicotyledons</taxon>
        <taxon>Gunneridae</taxon>
        <taxon>Pentapetalae</taxon>
        <taxon>rosids</taxon>
        <taxon>fabids</taxon>
        <taxon>Fabales</taxon>
        <taxon>Fabaceae</taxon>
        <taxon>Papilionoideae</taxon>
        <taxon>50 kb inversion clade</taxon>
        <taxon>NPAAA clade</taxon>
        <taxon>indigoferoid/millettioid clade</taxon>
        <taxon>Phaseoleae</taxon>
        <taxon>Canavalia</taxon>
    </lineage>
</organism>
<keyword evidence="2" id="KW-1185">Reference proteome</keyword>
<name>A0AAN9LKC0_CANGL</name>
<accession>A0AAN9LKC0</accession>
<dbReference type="AlphaFoldDB" id="A0AAN9LKC0"/>
<dbReference type="EMBL" id="JAYMYQ010000004">
    <property type="protein sequence ID" value="KAK7337587.1"/>
    <property type="molecule type" value="Genomic_DNA"/>
</dbReference>
<sequence length="130" mass="14614">MLFRRGPLSHQEKTAETKLDLLITRGHVGSLNKSSQKLITNLGICKPFPYMGQRDINNRNLYAIPKEFCVSSYVIRNPLLSCCDPFNPGPAWDVPEMWHVPLHRIIVNTLSTIVLVNSHDAPHSAVVSLL</sequence>
<proteinExistence type="predicted"/>
<gene>
    <name evidence="1" type="ORF">VNO77_18169</name>
</gene>
<evidence type="ECO:0000313" key="2">
    <source>
        <dbReference type="Proteomes" id="UP001367508"/>
    </source>
</evidence>